<evidence type="ECO:0000256" key="7">
    <source>
        <dbReference type="RuleBase" id="RU366058"/>
    </source>
</evidence>
<accession>A0ABU8T0V1</accession>
<evidence type="ECO:0000259" key="8">
    <source>
        <dbReference type="Pfam" id="PF09335"/>
    </source>
</evidence>
<keyword evidence="5 7" id="KW-1133">Transmembrane helix</keyword>
<feature type="transmembrane region" description="Helical" evidence="7">
    <location>
        <begin position="182"/>
        <end position="202"/>
    </location>
</feature>
<dbReference type="Pfam" id="PF09335">
    <property type="entry name" value="VTT_dom"/>
    <property type="match status" value="1"/>
</dbReference>
<evidence type="ECO:0000256" key="4">
    <source>
        <dbReference type="ARBA" id="ARBA00022692"/>
    </source>
</evidence>
<dbReference type="RefSeq" id="WP_340285655.1">
    <property type="nucleotide sequence ID" value="NZ_JBBJUP010000001.1"/>
</dbReference>
<feature type="transmembrane region" description="Helical" evidence="7">
    <location>
        <begin position="41"/>
        <end position="59"/>
    </location>
</feature>
<feature type="transmembrane region" description="Helical" evidence="7">
    <location>
        <begin position="123"/>
        <end position="143"/>
    </location>
</feature>
<organism evidence="9 10">
    <name type="scientific">Pseudonocardia spirodelae</name>
    <dbReference type="NCBI Taxonomy" id="3133431"/>
    <lineage>
        <taxon>Bacteria</taxon>
        <taxon>Bacillati</taxon>
        <taxon>Actinomycetota</taxon>
        <taxon>Actinomycetes</taxon>
        <taxon>Pseudonocardiales</taxon>
        <taxon>Pseudonocardiaceae</taxon>
        <taxon>Pseudonocardia</taxon>
    </lineage>
</organism>
<keyword evidence="10" id="KW-1185">Reference proteome</keyword>
<evidence type="ECO:0000256" key="1">
    <source>
        <dbReference type="ARBA" id="ARBA00004651"/>
    </source>
</evidence>
<dbReference type="EMBL" id="JBBJUP010000001">
    <property type="protein sequence ID" value="MEJ8277590.1"/>
    <property type="molecule type" value="Genomic_DNA"/>
</dbReference>
<name>A0ABU8T0V1_9PSEU</name>
<evidence type="ECO:0000313" key="10">
    <source>
        <dbReference type="Proteomes" id="UP001364211"/>
    </source>
</evidence>
<dbReference type="PANTHER" id="PTHR12677:SF59">
    <property type="entry name" value="GOLGI APPARATUS MEMBRANE PROTEIN TVP38-RELATED"/>
    <property type="match status" value="1"/>
</dbReference>
<reference evidence="9 10" key="1">
    <citation type="submission" date="2024-03" db="EMBL/GenBank/DDBJ databases">
        <title>Draft genome sequence of Pseudonocardia sp. DW16-2.</title>
        <authorList>
            <person name="Duangmal K."/>
        </authorList>
    </citation>
    <scope>NUCLEOTIDE SEQUENCE [LARGE SCALE GENOMIC DNA]</scope>
    <source>
        <strain evidence="9 10">DW16-2</strain>
    </source>
</reference>
<evidence type="ECO:0000256" key="6">
    <source>
        <dbReference type="ARBA" id="ARBA00023136"/>
    </source>
</evidence>
<feature type="domain" description="VTT" evidence="8">
    <location>
        <begin position="60"/>
        <end position="175"/>
    </location>
</feature>
<sequence length="223" mass="22427">MARWWRPVLLVVLVAAGSAVLLVTGWPTVEGVRATTSAAGWAAPVLFTLLFTAFTLVPAPATVMGVAAGVLFGLPVGLATTMTAVAAGSLIGFALSRSLGREVVAGIGGARVARLDARLRHGALWTVAGGRLLPVIPFPVLSYACGLTAVRLRDYLAGSVLGVLPSAVAFVTIGAYGGDPGSVPFVLAVAGLVVLAGAAAVASRRRRRAPATPGDRHLSSAGG</sequence>
<dbReference type="Proteomes" id="UP001364211">
    <property type="component" value="Unassembled WGS sequence"/>
</dbReference>
<keyword evidence="3 7" id="KW-1003">Cell membrane</keyword>
<feature type="transmembrane region" description="Helical" evidence="7">
    <location>
        <begin position="155"/>
        <end position="176"/>
    </location>
</feature>
<comment type="caution">
    <text evidence="9">The sequence shown here is derived from an EMBL/GenBank/DDBJ whole genome shotgun (WGS) entry which is preliminary data.</text>
</comment>
<protein>
    <recommendedName>
        <fullName evidence="7">TVP38/TMEM64 family membrane protein</fullName>
    </recommendedName>
</protein>
<evidence type="ECO:0000256" key="3">
    <source>
        <dbReference type="ARBA" id="ARBA00022475"/>
    </source>
</evidence>
<keyword evidence="6 7" id="KW-0472">Membrane</keyword>
<comment type="subcellular location">
    <subcellularLocation>
        <location evidence="1 7">Cell membrane</location>
        <topology evidence="1 7">Multi-pass membrane protein</topology>
    </subcellularLocation>
</comment>
<evidence type="ECO:0000256" key="5">
    <source>
        <dbReference type="ARBA" id="ARBA00022989"/>
    </source>
</evidence>
<gene>
    <name evidence="9" type="ORF">WJX68_01490</name>
</gene>
<keyword evidence="4 7" id="KW-0812">Transmembrane</keyword>
<proteinExistence type="inferred from homology"/>
<dbReference type="InterPro" id="IPR032816">
    <property type="entry name" value="VTT_dom"/>
</dbReference>
<evidence type="ECO:0000313" key="9">
    <source>
        <dbReference type="EMBL" id="MEJ8277590.1"/>
    </source>
</evidence>
<feature type="transmembrane region" description="Helical" evidence="7">
    <location>
        <begin position="71"/>
        <end position="95"/>
    </location>
</feature>
<dbReference type="InterPro" id="IPR015414">
    <property type="entry name" value="TMEM64"/>
</dbReference>
<dbReference type="PANTHER" id="PTHR12677">
    <property type="entry name" value="GOLGI APPARATUS MEMBRANE PROTEIN TVP38-RELATED"/>
    <property type="match status" value="1"/>
</dbReference>
<comment type="similarity">
    <text evidence="2 7">Belongs to the TVP38/TMEM64 family.</text>
</comment>
<evidence type="ECO:0000256" key="2">
    <source>
        <dbReference type="ARBA" id="ARBA00008640"/>
    </source>
</evidence>